<name>A0AAN7B1V0_9PEZI</name>
<organism evidence="1 2">
    <name type="scientific">Rhypophila decipiens</name>
    <dbReference type="NCBI Taxonomy" id="261697"/>
    <lineage>
        <taxon>Eukaryota</taxon>
        <taxon>Fungi</taxon>
        <taxon>Dikarya</taxon>
        <taxon>Ascomycota</taxon>
        <taxon>Pezizomycotina</taxon>
        <taxon>Sordariomycetes</taxon>
        <taxon>Sordariomycetidae</taxon>
        <taxon>Sordariales</taxon>
        <taxon>Naviculisporaceae</taxon>
        <taxon>Rhypophila</taxon>
    </lineage>
</organism>
<reference evidence="1" key="1">
    <citation type="journal article" date="2023" name="Mol. Phylogenet. Evol.">
        <title>Genome-scale phylogeny and comparative genomics of the fungal order Sordariales.</title>
        <authorList>
            <person name="Hensen N."/>
            <person name="Bonometti L."/>
            <person name="Westerberg I."/>
            <person name="Brannstrom I.O."/>
            <person name="Guillou S."/>
            <person name="Cros-Aarteil S."/>
            <person name="Calhoun S."/>
            <person name="Haridas S."/>
            <person name="Kuo A."/>
            <person name="Mondo S."/>
            <person name="Pangilinan J."/>
            <person name="Riley R."/>
            <person name="LaButti K."/>
            <person name="Andreopoulos B."/>
            <person name="Lipzen A."/>
            <person name="Chen C."/>
            <person name="Yan M."/>
            <person name="Daum C."/>
            <person name="Ng V."/>
            <person name="Clum A."/>
            <person name="Steindorff A."/>
            <person name="Ohm R.A."/>
            <person name="Martin F."/>
            <person name="Silar P."/>
            <person name="Natvig D.O."/>
            <person name="Lalanne C."/>
            <person name="Gautier V."/>
            <person name="Ament-Velasquez S.L."/>
            <person name="Kruys A."/>
            <person name="Hutchinson M.I."/>
            <person name="Powell A.J."/>
            <person name="Barry K."/>
            <person name="Miller A.N."/>
            <person name="Grigoriev I.V."/>
            <person name="Debuchy R."/>
            <person name="Gladieux P."/>
            <person name="Hiltunen Thoren M."/>
            <person name="Johannesson H."/>
        </authorList>
    </citation>
    <scope>NUCLEOTIDE SEQUENCE</scope>
    <source>
        <strain evidence="1">PSN293</strain>
    </source>
</reference>
<evidence type="ECO:0008006" key="3">
    <source>
        <dbReference type="Google" id="ProtNLM"/>
    </source>
</evidence>
<protein>
    <recommendedName>
        <fullName evidence="3">F-box domain-containing protein</fullName>
    </recommendedName>
</protein>
<dbReference type="EMBL" id="MU858314">
    <property type="protein sequence ID" value="KAK4207174.1"/>
    <property type="molecule type" value="Genomic_DNA"/>
</dbReference>
<accession>A0AAN7B1V0</accession>
<comment type="caution">
    <text evidence="1">The sequence shown here is derived from an EMBL/GenBank/DDBJ whole genome shotgun (WGS) entry which is preliminary data.</text>
</comment>
<dbReference type="AlphaFoldDB" id="A0AAN7B1V0"/>
<reference evidence="1" key="2">
    <citation type="submission" date="2023-05" db="EMBL/GenBank/DDBJ databases">
        <authorList>
            <consortium name="Lawrence Berkeley National Laboratory"/>
            <person name="Steindorff A."/>
            <person name="Hensen N."/>
            <person name="Bonometti L."/>
            <person name="Westerberg I."/>
            <person name="Brannstrom I.O."/>
            <person name="Guillou S."/>
            <person name="Cros-Aarteil S."/>
            <person name="Calhoun S."/>
            <person name="Haridas S."/>
            <person name="Kuo A."/>
            <person name="Mondo S."/>
            <person name="Pangilinan J."/>
            <person name="Riley R."/>
            <person name="Labutti K."/>
            <person name="Andreopoulos B."/>
            <person name="Lipzen A."/>
            <person name="Chen C."/>
            <person name="Yanf M."/>
            <person name="Daum C."/>
            <person name="Ng V."/>
            <person name="Clum A."/>
            <person name="Ohm R."/>
            <person name="Martin F."/>
            <person name="Silar P."/>
            <person name="Natvig D."/>
            <person name="Lalanne C."/>
            <person name="Gautier V."/>
            <person name="Ament-Velasquez S.L."/>
            <person name="Kruys A."/>
            <person name="Hutchinson M.I."/>
            <person name="Powell A.J."/>
            <person name="Barry K."/>
            <person name="Miller A.N."/>
            <person name="Grigoriev I.V."/>
            <person name="Debuchy R."/>
            <person name="Gladieux P."/>
            <person name="Thoren M.H."/>
            <person name="Johannesson H."/>
        </authorList>
    </citation>
    <scope>NUCLEOTIDE SEQUENCE</scope>
    <source>
        <strain evidence="1">PSN293</strain>
    </source>
</reference>
<dbReference type="Proteomes" id="UP001301769">
    <property type="component" value="Unassembled WGS sequence"/>
</dbReference>
<gene>
    <name evidence="1" type="ORF">QBC37DRAFT_101894</name>
</gene>
<evidence type="ECO:0000313" key="1">
    <source>
        <dbReference type="EMBL" id="KAK4207174.1"/>
    </source>
</evidence>
<sequence length="280" mass="31802">MANLEGLPPELLIPILSCCQSPKDLHSLISVSPACFRVLSAHRKYTFPSVLRNALGPANYRELLAIFHVPSLVAAEGDADNGTSDEGNNEVTKHCNHVMVSFLEHYFSTQPFEDPRDLTVMAAMCRLYNTIVHLTDQYFLHDSQNLMVAHSGESRSTTTTLATPLSTAEKTRLHRAFLHHHLYSRVSSYDESKPTGGPGQFHRWIRPMPRTLREVEEFSSIHYSLLERTLLGYNIRLVREQRALLRKERALLREQRALLHHDIMLAREQRAGANSDSVIP</sequence>
<keyword evidence="2" id="KW-1185">Reference proteome</keyword>
<evidence type="ECO:0000313" key="2">
    <source>
        <dbReference type="Proteomes" id="UP001301769"/>
    </source>
</evidence>
<proteinExistence type="predicted"/>